<evidence type="ECO:0000313" key="3">
    <source>
        <dbReference type="Proteomes" id="UP000321058"/>
    </source>
</evidence>
<dbReference type="Proteomes" id="UP000321058">
    <property type="component" value="Unassembled WGS sequence"/>
</dbReference>
<dbReference type="EMBL" id="BKAJ01000152">
    <property type="protein sequence ID" value="GEP60183.1"/>
    <property type="molecule type" value="Genomic_DNA"/>
</dbReference>
<keyword evidence="3" id="KW-1185">Reference proteome</keyword>
<organism evidence="2 3">
    <name type="scientific">Reyranella soli</name>
    <dbReference type="NCBI Taxonomy" id="1230389"/>
    <lineage>
        <taxon>Bacteria</taxon>
        <taxon>Pseudomonadati</taxon>
        <taxon>Pseudomonadota</taxon>
        <taxon>Alphaproteobacteria</taxon>
        <taxon>Hyphomicrobiales</taxon>
        <taxon>Reyranellaceae</taxon>
        <taxon>Reyranella</taxon>
    </lineage>
</organism>
<dbReference type="AlphaFoldDB" id="A0A512NMJ6"/>
<name>A0A512NMJ6_9HYPH</name>
<dbReference type="Gene3D" id="3.40.50.12780">
    <property type="entry name" value="N-terminal domain of ligase-like"/>
    <property type="match status" value="1"/>
</dbReference>
<gene>
    <name evidence="2" type="ORF">RSO01_73490</name>
</gene>
<accession>A0A512NMJ6</accession>
<dbReference type="InterPro" id="IPR042099">
    <property type="entry name" value="ANL_N_sf"/>
</dbReference>
<comment type="caution">
    <text evidence="2">The sequence shown here is derived from an EMBL/GenBank/DDBJ whole genome shotgun (WGS) entry which is preliminary data.</text>
</comment>
<dbReference type="SUPFAM" id="SSF56801">
    <property type="entry name" value="Acetyl-CoA synthetase-like"/>
    <property type="match status" value="1"/>
</dbReference>
<sequence length="134" mass="15386">MWFATDAAGLAAAAFAELQIWDEDNNAVRRGEADEIVAKCEEQMRGFWNNPRLDADRYLYVVDRADDRVISGSPFTATYSPPWVRQGSSVSQRERFGRALRPSPRRLQAAPKTSVGEIKRKELRERFRVGRQRN</sequence>
<feature type="region of interest" description="Disordered" evidence="1">
    <location>
        <begin position="90"/>
        <end position="115"/>
    </location>
</feature>
<reference evidence="2 3" key="1">
    <citation type="submission" date="2019-07" db="EMBL/GenBank/DDBJ databases">
        <title>Whole genome shotgun sequence of Reyranella soli NBRC 108950.</title>
        <authorList>
            <person name="Hosoyama A."/>
            <person name="Uohara A."/>
            <person name="Ohji S."/>
            <person name="Ichikawa N."/>
        </authorList>
    </citation>
    <scope>NUCLEOTIDE SEQUENCE [LARGE SCALE GENOMIC DNA]</scope>
    <source>
        <strain evidence="2 3">NBRC 108950</strain>
    </source>
</reference>
<dbReference type="RefSeq" id="WP_147155544.1">
    <property type="nucleotide sequence ID" value="NZ_BKAJ01000152.1"/>
</dbReference>
<protein>
    <submittedName>
        <fullName evidence="2">Uncharacterized protein</fullName>
    </submittedName>
</protein>
<evidence type="ECO:0000313" key="2">
    <source>
        <dbReference type="EMBL" id="GEP60183.1"/>
    </source>
</evidence>
<proteinExistence type="predicted"/>
<evidence type="ECO:0000256" key="1">
    <source>
        <dbReference type="SAM" id="MobiDB-lite"/>
    </source>
</evidence>